<dbReference type="PROSITE" id="PS51221">
    <property type="entry name" value="TTL"/>
    <property type="match status" value="1"/>
</dbReference>
<dbReference type="Proteomes" id="UP001178507">
    <property type="component" value="Unassembled WGS sequence"/>
</dbReference>
<dbReference type="SUPFAM" id="SSF50156">
    <property type="entry name" value="PDZ domain-like"/>
    <property type="match status" value="1"/>
</dbReference>
<keyword evidence="1" id="KW-0436">Ligase</keyword>
<evidence type="ECO:0000256" key="4">
    <source>
        <dbReference type="SAM" id="MobiDB-lite"/>
    </source>
</evidence>
<keyword evidence="2" id="KW-0547">Nucleotide-binding</keyword>
<evidence type="ECO:0000256" key="3">
    <source>
        <dbReference type="ARBA" id="ARBA00022840"/>
    </source>
</evidence>
<proteinExistence type="predicted"/>
<feature type="region of interest" description="Disordered" evidence="4">
    <location>
        <begin position="537"/>
        <end position="580"/>
    </location>
</feature>
<protein>
    <submittedName>
        <fullName evidence="5">Uncharacterized protein</fullName>
    </submittedName>
</protein>
<keyword evidence="3" id="KW-0067">ATP-binding</keyword>
<dbReference type="GO" id="GO:0070740">
    <property type="term" value="F:tubulin-glutamic acid ligase activity"/>
    <property type="evidence" value="ECO:0007669"/>
    <property type="project" value="TreeGrafter"/>
</dbReference>
<dbReference type="GO" id="GO:0036064">
    <property type="term" value="C:ciliary basal body"/>
    <property type="evidence" value="ECO:0007669"/>
    <property type="project" value="TreeGrafter"/>
</dbReference>
<dbReference type="InterPro" id="IPR036034">
    <property type="entry name" value="PDZ_sf"/>
</dbReference>
<dbReference type="Gene3D" id="3.30.470.20">
    <property type="entry name" value="ATP-grasp fold, B domain"/>
    <property type="match status" value="1"/>
</dbReference>
<accession>A0AA36J1L6</accession>
<reference evidence="5" key="1">
    <citation type="submission" date="2023-08" db="EMBL/GenBank/DDBJ databases">
        <authorList>
            <person name="Chen Y."/>
            <person name="Shah S."/>
            <person name="Dougan E. K."/>
            <person name="Thang M."/>
            <person name="Chan C."/>
        </authorList>
    </citation>
    <scope>NUCLEOTIDE SEQUENCE</scope>
</reference>
<dbReference type="Pfam" id="PF03133">
    <property type="entry name" value="TTL"/>
    <property type="match status" value="1"/>
</dbReference>
<dbReference type="PANTHER" id="PTHR12241">
    <property type="entry name" value="TUBULIN POLYGLUTAMYLASE"/>
    <property type="match status" value="1"/>
</dbReference>
<evidence type="ECO:0000256" key="2">
    <source>
        <dbReference type="ARBA" id="ARBA00022741"/>
    </source>
</evidence>
<evidence type="ECO:0000256" key="1">
    <source>
        <dbReference type="ARBA" id="ARBA00022598"/>
    </source>
</evidence>
<dbReference type="PANTHER" id="PTHR12241:SF154">
    <property type="entry name" value="TUBULIN POLYGLUTAMYLASE TTLL11"/>
    <property type="match status" value="1"/>
</dbReference>
<sequence>MASAKPLQDAWGAARLLPTVDLFEEGVEEGSDTEAAADLASLVELAERPDLALCPATPEGLGAVVRSCKGPAAEAGLCPGTMILSVNEQAMDTVPVGAVEEHLKHDPLPLTVGVKPPLNLPPAKKMKKHGRDPVTICTARCRSSGTIVQVAIGQLGWKELTFEAKDASVVWLEHGDPSEGLAPVQTVTRLDAFLHMCRKAPFARCMRAWQKELPDAFAFVPPTWVLPMDAADLELEMGQSRSTYIAKPSTGTQGKGIVLAKKWSDLTEVVQKSKPFSETCFSPEYVVQRYVSSPLLLDGLKFDMRIYVVVTSIVPLRGYLFKEGLARFCTVPYQAPKESNLKEACMHLTNFAVNKQSKDFQATSDTQEGSKRSVSSVFWQIEASGAKGAEQLWADVAQLAAKTLAALRPSLLEYYVQRAKPLHPWAPKGVQILGLDILLDSSLAPHLLELNANPSLSVLQPADPKDRDEVETPAGSGASAVRRMREEEPEVVAAPPAMAAPAASAPATAPVAKLLGKLEGLSAEELSQVEAFVDTLRKGKGRTTTPGRDKERPPRSSPERRCASRGASSKSLSSSPERRKMVQNPLDVAIKKELVAQALLLARPALQSKVQRLRKQWLEETPSIPDPVPLDDEGAWAKADLAEELQTEVRQDAPSRSPGLVALDLAAAPADFAAQHLALYRAFARSCGPSQAVGQGQVLKLLERGGFIGEEAVFKDKIVCQLWLTKIWRLVVENSYGLGFAEFLRVLGLVGDLADSEPGAEIPADQGYSIGGIMRYMEIASD</sequence>
<comment type="caution">
    <text evidence="5">The sequence shown here is derived from an EMBL/GenBank/DDBJ whole genome shotgun (WGS) entry which is preliminary data.</text>
</comment>
<dbReference type="GO" id="GO:0000226">
    <property type="term" value="P:microtubule cytoskeleton organization"/>
    <property type="evidence" value="ECO:0007669"/>
    <property type="project" value="TreeGrafter"/>
</dbReference>
<organism evidence="5 6">
    <name type="scientific">Effrenium voratum</name>
    <dbReference type="NCBI Taxonomy" id="2562239"/>
    <lineage>
        <taxon>Eukaryota</taxon>
        <taxon>Sar</taxon>
        <taxon>Alveolata</taxon>
        <taxon>Dinophyceae</taxon>
        <taxon>Suessiales</taxon>
        <taxon>Symbiodiniaceae</taxon>
        <taxon>Effrenium</taxon>
    </lineage>
</organism>
<evidence type="ECO:0000313" key="5">
    <source>
        <dbReference type="EMBL" id="CAJ1397541.1"/>
    </source>
</evidence>
<dbReference type="EMBL" id="CAUJNA010003269">
    <property type="protein sequence ID" value="CAJ1397541.1"/>
    <property type="molecule type" value="Genomic_DNA"/>
</dbReference>
<name>A0AA36J1L6_9DINO</name>
<evidence type="ECO:0000313" key="6">
    <source>
        <dbReference type="Proteomes" id="UP001178507"/>
    </source>
</evidence>
<dbReference type="AlphaFoldDB" id="A0AA36J1L6"/>
<feature type="region of interest" description="Disordered" evidence="4">
    <location>
        <begin position="459"/>
        <end position="489"/>
    </location>
</feature>
<dbReference type="InterPro" id="IPR004344">
    <property type="entry name" value="TTL/TTLL_fam"/>
</dbReference>
<gene>
    <name evidence="5" type="ORF">EVOR1521_LOCUS21536</name>
</gene>
<dbReference type="SUPFAM" id="SSF56059">
    <property type="entry name" value="Glutathione synthetase ATP-binding domain-like"/>
    <property type="match status" value="1"/>
</dbReference>
<feature type="compositionally biased region" description="Basic and acidic residues" evidence="4">
    <location>
        <begin position="547"/>
        <end position="562"/>
    </location>
</feature>
<feature type="compositionally biased region" description="Low complexity" evidence="4">
    <location>
        <begin position="564"/>
        <end position="575"/>
    </location>
</feature>
<dbReference type="GO" id="GO:0005524">
    <property type="term" value="F:ATP binding"/>
    <property type="evidence" value="ECO:0007669"/>
    <property type="project" value="UniProtKB-KW"/>
</dbReference>
<dbReference type="GO" id="GO:0015631">
    <property type="term" value="F:tubulin binding"/>
    <property type="evidence" value="ECO:0007669"/>
    <property type="project" value="TreeGrafter"/>
</dbReference>
<keyword evidence="6" id="KW-1185">Reference proteome</keyword>